<feature type="non-terminal residue" evidence="1">
    <location>
        <position position="1"/>
    </location>
</feature>
<sequence length="29" mass="3513">DMKQDALEEIYLKYNYNLDFSITKNLRSS</sequence>
<organism evidence="1">
    <name type="scientific">marine sediment metagenome</name>
    <dbReference type="NCBI Taxonomy" id="412755"/>
    <lineage>
        <taxon>unclassified sequences</taxon>
        <taxon>metagenomes</taxon>
        <taxon>ecological metagenomes</taxon>
    </lineage>
</organism>
<name>X1PMU4_9ZZZZ</name>
<protein>
    <submittedName>
        <fullName evidence="1">Uncharacterized protein</fullName>
    </submittedName>
</protein>
<proteinExistence type="predicted"/>
<gene>
    <name evidence="1" type="ORF">S06H3_25277</name>
</gene>
<dbReference type="EMBL" id="BARV01014544">
    <property type="protein sequence ID" value="GAI32194.1"/>
    <property type="molecule type" value="Genomic_DNA"/>
</dbReference>
<evidence type="ECO:0000313" key="1">
    <source>
        <dbReference type="EMBL" id="GAI32194.1"/>
    </source>
</evidence>
<reference evidence="1" key="1">
    <citation type="journal article" date="2014" name="Front. Microbiol.">
        <title>High frequency of phylogenetically diverse reductive dehalogenase-homologous genes in deep subseafloor sedimentary metagenomes.</title>
        <authorList>
            <person name="Kawai M."/>
            <person name="Futagami T."/>
            <person name="Toyoda A."/>
            <person name="Takaki Y."/>
            <person name="Nishi S."/>
            <person name="Hori S."/>
            <person name="Arai W."/>
            <person name="Tsubouchi T."/>
            <person name="Morono Y."/>
            <person name="Uchiyama I."/>
            <person name="Ito T."/>
            <person name="Fujiyama A."/>
            <person name="Inagaki F."/>
            <person name="Takami H."/>
        </authorList>
    </citation>
    <scope>NUCLEOTIDE SEQUENCE</scope>
    <source>
        <strain evidence="1">Expedition CK06-06</strain>
    </source>
</reference>
<accession>X1PMU4</accession>
<comment type="caution">
    <text evidence="1">The sequence shown here is derived from an EMBL/GenBank/DDBJ whole genome shotgun (WGS) entry which is preliminary data.</text>
</comment>
<dbReference type="AlphaFoldDB" id="X1PMU4"/>